<gene>
    <name evidence="1" type="ORF">MIND_01167200</name>
</gene>
<comment type="caution">
    <text evidence="1">The sequence shown here is derived from an EMBL/GenBank/DDBJ whole genome shotgun (WGS) entry which is preliminary data.</text>
</comment>
<dbReference type="OrthoDB" id="3145912at2759"/>
<evidence type="ECO:0000313" key="2">
    <source>
        <dbReference type="Proteomes" id="UP000636479"/>
    </source>
</evidence>
<evidence type="ECO:0000313" key="1">
    <source>
        <dbReference type="EMBL" id="KAF7292690.1"/>
    </source>
</evidence>
<reference evidence="1" key="1">
    <citation type="submission" date="2020-05" db="EMBL/GenBank/DDBJ databases">
        <title>Mycena genomes resolve the evolution of fungal bioluminescence.</title>
        <authorList>
            <person name="Tsai I.J."/>
        </authorList>
    </citation>
    <scope>NUCLEOTIDE SEQUENCE</scope>
    <source>
        <strain evidence="1">171206Taipei</strain>
    </source>
</reference>
<sequence length="288" mass="32092">MVELIPHLPEDLERAIFEHTAITDPGTVLPLMLVARRVHVWVEPLLFRILRVTERRRHQAALRALKRKPSAFAAQHVGHLLVDGISDNPSEVLTELLKRCTGLHGLGTTYRYHVAALLPLLADLRLRRLTADLGEIWRTGHATDTPTPIDTAHLAFAHVTHLNLHDQVKFAAVRAPVCAALPRFPALTHVRLQLSGSPAPITEFEAALHRAPHLHVLVLGEPDAADVAALGPAADVRLVCVSGGCEYAMFWKDWEDGLRGRLDVWERAERFVEGKREGRFSGLWLPNQ</sequence>
<accession>A0A8H6S7E3</accession>
<dbReference type="AlphaFoldDB" id="A0A8H6S7E3"/>
<keyword evidence="2" id="KW-1185">Reference proteome</keyword>
<name>A0A8H6S7E3_9AGAR</name>
<organism evidence="1 2">
    <name type="scientific">Mycena indigotica</name>
    <dbReference type="NCBI Taxonomy" id="2126181"/>
    <lineage>
        <taxon>Eukaryota</taxon>
        <taxon>Fungi</taxon>
        <taxon>Dikarya</taxon>
        <taxon>Basidiomycota</taxon>
        <taxon>Agaricomycotina</taxon>
        <taxon>Agaricomycetes</taxon>
        <taxon>Agaricomycetidae</taxon>
        <taxon>Agaricales</taxon>
        <taxon>Marasmiineae</taxon>
        <taxon>Mycenaceae</taxon>
        <taxon>Mycena</taxon>
    </lineage>
</organism>
<dbReference type="RefSeq" id="XP_037215118.1">
    <property type="nucleotide sequence ID" value="XM_037368192.1"/>
</dbReference>
<dbReference type="Proteomes" id="UP000636479">
    <property type="component" value="Unassembled WGS sequence"/>
</dbReference>
<protein>
    <submittedName>
        <fullName evidence="1">Uncharacterized protein</fullName>
    </submittedName>
</protein>
<proteinExistence type="predicted"/>
<dbReference type="EMBL" id="JACAZF010000011">
    <property type="protein sequence ID" value="KAF7292690.1"/>
    <property type="molecule type" value="Genomic_DNA"/>
</dbReference>
<dbReference type="GeneID" id="59350708"/>